<accession>A0A0P1BS88</accession>
<dbReference type="EMBL" id="CCYA01000276">
    <property type="protein sequence ID" value="CEH19049.1"/>
    <property type="molecule type" value="Genomic_DNA"/>
</dbReference>
<feature type="compositionally biased region" description="Polar residues" evidence="1">
    <location>
        <begin position="165"/>
        <end position="174"/>
    </location>
</feature>
<evidence type="ECO:0000256" key="2">
    <source>
        <dbReference type="SAM" id="SignalP"/>
    </source>
</evidence>
<evidence type="ECO:0000256" key="1">
    <source>
        <dbReference type="SAM" id="MobiDB-lite"/>
    </source>
</evidence>
<dbReference type="AlphaFoldDB" id="A0A0P1BS88"/>
<feature type="chain" id="PRO_5006059798" description="RxLR-like protein" evidence="2">
    <location>
        <begin position="18"/>
        <end position="174"/>
    </location>
</feature>
<evidence type="ECO:0000313" key="3">
    <source>
        <dbReference type="EMBL" id="CEH19049.1"/>
    </source>
</evidence>
<reference evidence="3 4" key="1">
    <citation type="submission" date="2014-09" db="EMBL/GenBank/DDBJ databases">
        <authorList>
            <person name="Magalhaes I.L.F."/>
            <person name="Oliveira U."/>
            <person name="Santos F.R."/>
            <person name="Vidigal T.H.D.A."/>
            <person name="Brescovit A.D."/>
            <person name="Santos A.J."/>
        </authorList>
    </citation>
    <scope>NUCLEOTIDE SEQUENCE [LARGE SCALE GENOMIC DNA]</scope>
</reference>
<organism evidence="3 4">
    <name type="scientific">Ceraceosorus bombacis</name>
    <dbReference type="NCBI Taxonomy" id="401625"/>
    <lineage>
        <taxon>Eukaryota</taxon>
        <taxon>Fungi</taxon>
        <taxon>Dikarya</taxon>
        <taxon>Basidiomycota</taxon>
        <taxon>Ustilaginomycotina</taxon>
        <taxon>Exobasidiomycetes</taxon>
        <taxon>Ceraceosorales</taxon>
        <taxon>Ceraceosoraceae</taxon>
        <taxon>Ceraceosorus</taxon>
    </lineage>
</organism>
<feature type="region of interest" description="Disordered" evidence="1">
    <location>
        <begin position="128"/>
        <end position="174"/>
    </location>
</feature>
<dbReference type="Proteomes" id="UP000054845">
    <property type="component" value="Unassembled WGS sequence"/>
</dbReference>
<evidence type="ECO:0008006" key="5">
    <source>
        <dbReference type="Google" id="ProtNLM"/>
    </source>
</evidence>
<sequence length="174" mass="19238">MIVSLLLFAMCTQLIIAEGSDDEHASMHKRSDLQFKPKLQASPALLPKARPSRTATSHLFLRADPCSIANLTPTPLGPSHLFSRRTTSSLRSFSSLFRRCTGNSGTDSDGEWEAQKRAKAVSKALKNLGKGPQLDVWPRRDRRRNTSGILRKLASGNKEQERATEQPSRTAIAQ</sequence>
<evidence type="ECO:0000313" key="4">
    <source>
        <dbReference type="Proteomes" id="UP000054845"/>
    </source>
</evidence>
<keyword evidence="2" id="KW-0732">Signal</keyword>
<protein>
    <recommendedName>
        <fullName evidence="5">RxLR-like protein</fullName>
    </recommendedName>
</protein>
<proteinExistence type="predicted"/>
<dbReference type="OrthoDB" id="10427203at2759"/>
<name>A0A0P1BS88_9BASI</name>
<keyword evidence="4" id="KW-1185">Reference proteome</keyword>
<feature type="signal peptide" evidence="2">
    <location>
        <begin position="1"/>
        <end position="17"/>
    </location>
</feature>